<dbReference type="RefSeq" id="WP_345358648.1">
    <property type="nucleotide sequence ID" value="NZ_BAABII010000003.1"/>
</dbReference>
<evidence type="ECO:0000313" key="4">
    <source>
        <dbReference type="Proteomes" id="UP001564626"/>
    </source>
</evidence>
<gene>
    <name evidence="3" type="ORF">AB8O55_21615</name>
</gene>
<accession>A0ABV4CLQ2</accession>
<dbReference type="Pfam" id="PF10647">
    <property type="entry name" value="Gmad1"/>
    <property type="match status" value="1"/>
</dbReference>
<dbReference type="SUPFAM" id="SSF75011">
    <property type="entry name" value="3-carboxy-cis,cis-mucoante lactonizing enzyme"/>
    <property type="match status" value="1"/>
</dbReference>
<dbReference type="InterPro" id="IPR018910">
    <property type="entry name" value="LpqB_C"/>
</dbReference>
<keyword evidence="1" id="KW-0732">Signal</keyword>
<feature type="chain" id="PRO_5045690301" evidence="1">
    <location>
        <begin position="24"/>
        <end position="574"/>
    </location>
</feature>
<dbReference type="Proteomes" id="UP001564626">
    <property type="component" value="Unassembled WGS sequence"/>
</dbReference>
<feature type="signal peptide" evidence="1">
    <location>
        <begin position="1"/>
        <end position="23"/>
    </location>
</feature>
<dbReference type="InterPro" id="IPR059026">
    <property type="entry name" value="LpqB_N"/>
</dbReference>
<keyword evidence="4" id="KW-1185">Reference proteome</keyword>
<sequence length="574" mass="61501">MSRPVRRAAAAVALLLVPVTACASIPESSEPRAVRSIDEGNATQELKPLPKGIDALSLVRSFVDDSAKPASDHEAARRHLTPQAAQEWSPTPGLLIVEDVDTIPVPQDMPLPEGVQLVSVQGDKVGRLQPDQSFVPESGPYRIEVRVERQPDGEWRIAEPPPGLVAGRAAFAETYRQLPIYFLNHEGTGVVPDLRYVPALPSSTLPRRVIDLLVTGPSEAFRDSLRSAIPPGVVPKTNTSESPDGALEVNLSDLGDLTAEQRQQIAAQTVFSLQSVSSARVRLKEEGRPLLDEAGDLRPSDVASFETEHQVRADLPGMAVVNESLVLIDDSATPVPGAVGSGEYRVLQAGRSLDGEYLAAVTRRPGGVALRVGEYGAQQLAELDVAGSFMTKPTWRTESEVWTVVDGSTVVRARKDGDRWVTERVEAPELVGAGQIEDLRIAPGGTRLAAVVDGRILVAGIGERDDQLVVQHPTPLVPPENVEITGLEWRGNDALVAITGSSSSPVYDVSVDGFEWTRYTALNLGQRLTGVTVAQDGRVIVADSVGLWQTEEPDNVWAVVRVPIGGGSIPFFPG</sequence>
<evidence type="ECO:0000259" key="2">
    <source>
        <dbReference type="SMART" id="SM00909"/>
    </source>
</evidence>
<feature type="domain" description="GerMN" evidence="2">
    <location>
        <begin position="206"/>
        <end position="294"/>
    </location>
</feature>
<dbReference type="Pfam" id="PF25976">
    <property type="entry name" value="LpqB_N"/>
    <property type="match status" value="1"/>
</dbReference>
<reference evidence="3 4" key="1">
    <citation type="submission" date="2024-08" db="EMBL/GenBank/DDBJ databases">
        <title>Genome mining of Saccharopolyspora cebuensis PGLac3 from Nigerian medicinal plant.</title>
        <authorList>
            <person name="Ezeobiora C.E."/>
            <person name="Igbokwe N.H."/>
            <person name="Amin D.H."/>
            <person name="Mendie U.E."/>
        </authorList>
    </citation>
    <scope>NUCLEOTIDE SEQUENCE [LARGE SCALE GENOMIC DNA]</scope>
    <source>
        <strain evidence="3 4">PGLac3</strain>
    </source>
</reference>
<evidence type="ECO:0000256" key="1">
    <source>
        <dbReference type="SAM" id="SignalP"/>
    </source>
</evidence>
<dbReference type="InterPro" id="IPR019606">
    <property type="entry name" value="GerMN"/>
</dbReference>
<comment type="caution">
    <text evidence="3">The sequence shown here is derived from an EMBL/GenBank/DDBJ whole genome shotgun (WGS) entry which is preliminary data.</text>
</comment>
<proteinExistence type="predicted"/>
<dbReference type="SMART" id="SM00909">
    <property type="entry name" value="Germane"/>
    <property type="match status" value="1"/>
</dbReference>
<name>A0ABV4CLQ2_9PSEU</name>
<organism evidence="3 4">
    <name type="scientific">Saccharopolyspora cebuensis</name>
    <dbReference type="NCBI Taxonomy" id="418759"/>
    <lineage>
        <taxon>Bacteria</taxon>
        <taxon>Bacillati</taxon>
        <taxon>Actinomycetota</taxon>
        <taxon>Actinomycetes</taxon>
        <taxon>Pseudonocardiales</taxon>
        <taxon>Pseudonocardiaceae</taxon>
        <taxon>Saccharopolyspora</taxon>
    </lineage>
</organism>
<dbReference type="EMBL" id="JBGEHV010000047">
    <property type="protein sequence ID" value="MEY8042019.1"/>
    <property type="molecule type" value="Genomic_DNA"/>
</dbReference>
<protein>
    <submittedName>
        <fullName evidence="3">LpqB family beta-propeller domain-containing protein</fullName>
    </submittedName>
</protein>
<evidence type="ECO:0000313" key="3">
    <source>
        <dbReference type="EMBL" id="MEY8042019.1"/>
    </source>
</evidence>